<evidence type="ECO:0000313" key="2">
    <source>
        <dbReference type="EMBL" id="TXN37331.1"/>
    </source>
</evidence>
<keyword evidence="3" id="KW-1185">Reference proteome</keyword>
<dbReference type="InterPro" id="IPR008969">
    <property type="entry name" value="CarboxyPept-like_regulatory"/>
</dbReference>
<dbReference type="Proteomes" id="UP000321456">
    <property type="component" value="Unassembled WGS sequence"/>
</dbReference>
<organism evidence="2 3">
    <name type="scientific">Flagellimonas hymeniacidonis</name>
    <dbReference type="NCBI Taxonomy" id="2603628"/>
    <lineage>
        <taxon>Bacteria</taxon>
        <taxon>Pseudomonadati</taxon>
        <taxon>Bacteroidota</taxon>
        <taxon>Flavobacteriia</taxon>
        <taxon>Flavobacteriales</taxon>
        <taxon>Flavobacteriaceae</taxon>
        <taxon>Flagellimonas</taxon>
    </lineage>
</organism>
<dbReference type="SUPFAM" id="SSF49464">
    <property type="entry name" value="Carboxypeptidase regulatory domain-like"/>
    <property type="match status" value="1"/>
</dbReference>
<protein>
    <submittedName>
        <fullName evidence="2">Carboxypeptidase-like regulatory domain-containing protein</fullName>
    </submittedName>
</protein>
<dbReference type="GO" id="GO:0004180">
    <property type="term" value="F:carboxypeptidase activity"/>
    <property type="evidence" value="ECO:0007669"/>
    <property type="project" value="UniProtKB-KW"/>
</dbReference>
<keyword evidence="2" id="KW-0645">Protease</keyword>
<dbReference type="Pfam" id="PF13715">
    <property type="entry name" value="CarbopepD_reg_2"/>
    <property type="match status" value="1"/>
</dbReference>
<proteinExistence type="predicted"/>
<comment type="caution">
    <text evidence="2">The sequence shown here is derived from an EMBL/GenBank/DDBJ whole genome shotgun (WGS) entry which is preliminary data.</text>
</comment>
<feature type="signal peptide" evidence="1">
    <location>
        <begin position="1"/>
        <end position="21"/>
    </location>
</feature>
<dbReference type="RefSeq" id="WP_147741161.1">
    <property type="nucleotide sequence ID" value="NZ_VRUR01000001.1"/>
</dbReference>
<accession>A0A5C8V6F5</accession>
<evidence type="ECO:0000256" key="1">
    <source>
        <dbReference type="SAM" id="SignalP"/>
    </source>
</evidence>
<name>A0A5C8V6F5_9FLAO</name>
<dbReference type="Gene3D" id="2.60.40.1120">
    <property type="entry name" value="Carboxypeptidase-like, regulatory domain"/>
    <property type="match status" value="1"/>
</dbReference>
<dbReference type="EMBL" id="VRUR01000001">
    <property type="protein sequence ID" value="TXN37331.1"/>
    <property type="molecule type" value="Genomic_DNA"/>
</dbReference>
<sequence>MHFTKALVFTIFFLTTFLVQSQEIVGSVADRVTKKPIDGASVYFDGSSTGTITDQEGNFKIKLLYQNNATLVIRYLGYETKKIANLNETSKLKIELSEAVESLDEIVVTSDPFSRRQKLKVFKLEFLGDTKGGRNSTIVNEGEVKLYFNTYDNTLTAYCNKPLIIQNDYLGYVVNFEIEEFKIFFKKSSLERTDNIYHTVYDGSTQFYDVSSNDSKIKERREKAYLGSAMHFMRSCWSGNFKNQNFELKRGFKPVSITNFFSKENSNTALQNIRFSSDKFVIYHKKKGNYRSTLSINNIDTTYTLDRYGNYSPFQEIVFGGYMANFRIGDMLPIDYGL</sequence>
<feature type="chain" id="PRO_5023121338" evidence="1">
    <location>
        <begin position="22"/>
        <end position="338"/>
    </location>
</feature>
<keyword evidence="2" id="KW-0378">Hydrolase</keyword>
<gene>
    <name evidence="2" type="ORF">FVB32_03330</name>
</gene>
<keyword evidence="1" id="KW-0732">Signal</keyword>
<reference evidence="2 3" key="1">
    <citation type="submission" date="2019-08" db="EMBL/GenBank/DDBJ databases">
        <title>Professor.</title>
        <authorList>
            <person name="Park J.S."/>
        </authorList>
    </citation>
    <scope>NUCLEOTIDE SEQUENCE [LARGE SCALE GENOMIC DNA]</scope>
    <source>
        <strain evidence="2 3">176CP5-101</strain>
    </source>
</reference>
<evidence type="ECO:0000313" key="3">
    <source>
        <dbReference type="Proteomes" id="UP000321456"/>
    </source>
</evidence>
<dbReference type="AlphaFoldDB" id="A0A5C8V6F5"/>
<keyword evidence="2" id="KW-0121">Carboxypeptidase</keyword>